<evidence type="ECO:0000313" key="2">
    <source>
        <dbReference type="EMBL" id="AHH10137.1"/>
    </source>
</evidence>
<name>W5STD7_BORPR</name>
<evidence type="ECO:0000256" key="1">
    <source>
        <dbReference type="SAM" id="Phobius"/>
    </source>
</evidence>
<geneLocation type="plasmid" evidence="2">
    <name>unnamed</name>
</geneLocation>
<feature type="transmembrane region" description="Helical" evidence="1">
    <location>
        <begin position="63"/>
        <end position="82"/>
    </location>
</feature>
<keyword evidence="1" id="KW-0812">Transmembrane</keyword>
<keyword evidence="1" id="KW-0472">Membrane</keyword>
<organism evidence="2">
    <name type="scientific">Borrelia parkeri SLO</name>
    <dbReference type="NCBI Taxonomy" id="1313294"/>
    <lineage>
        <taxon>Bacteria</taxon>
        <taxon>Pseudomonadati</taxon>
        <taxon>Spirochaetota</taxon>
        <taxon>Spirochaetia</taxon>
        <taxon>Spirochaetales</taxon>
        <taxon>Borreliaceae</taxon>
        <taxon>Borrelia</taxon>
    </lineage>
</organism>
<dbReference type="HOGENOM" id="CLU_2328230_0_0_12"/>
<keyword evidence="2" id="KW-0614">Plasmid</keyword>
<keyword evidence="1" id="KW-1133">Transmembrane helix</keyword>
<dbReference type="AlphaFoldDB" id="W5STD7"/>
<reference evidence="2" key="1">
    <citation type="submission" date="2013-04" db="EMBL/GenBank/DDBJ databases">
        <title>Comparative Genomics of Relapsing Fever Spirochetes.</title>
        <authorList>
            <person name="Schwan T.G."/>
            <person name="Raffel S.J."/>
            <person name="Porcella S.F."/>
            <person name="Martens C.A."/>
            <person name="Bruno D.P."/>
            <person name="Ricklefs S.M."/>
            <person name="Barbian K.B."/>
        </authorList>
    </citation>
    <scope>NUCLEOTIDE SEQUENCE</scope>
    <source>
        <strain evidence="2">SLO</strain>
        <plasmid evidence="2">unnamed</plasmid>
    </source>
</reference>
<dbReference type="EMBL" id="CP005914">
    <property type="protein sequence ID" value="AHH10137.1"/>
    <property type="molecule type" value="Genomic_DNA"/>
</dbReference>
<sequence>MISIPDFFASSIIALTSLIIESTLVLSAATAAAALAVSPMSEPSLVTSVSLVKEVISCSKTSLAPLIALLTASIVLLLAFFASDISPDSSFNLSLVSP</sequence>
<proteinExistence type="predicted"/>
<gene>
    <name evidence="2" type="ORF">BPA_0900030</name>
</gene>
<protein>
    <submittedName>
        <fullName evidence="2">Uncharacterized protein</fullName>
    </submittedName>
</protein>
<accession>W5STD7</accession>